<dbReference type="GO" id="GO:0005044">
    <property type="term" value="F:scavenger receptor activity"/>
    <property type="evidence" value="ECO:0007669"/>
    <property type="project" value="TreeGrafter"/>
</dbReference>
<keyword evidence="3" id="KW-1003">Cell membrane</keyword>
<evidence type="ECO:0000256" key="7">
    <source>
        <dbReference type="ARBA" id="ARBA00023180"/>
    </source>
</evidence>
<keyword evidence="9" id="KW-0675">Receptor</keyword>
<keyword evidence="10" id="KW-1185">Reference proteome</keyword>
<proteinExistence type="inferred from homology"/>
<evidence type="ECO:0000256" key="3">
    <source>
        <dbReference type="ARBA" id="ARBA00022475"/>
    </source>
</evidence>
<dbReference type="Proteomes" id="UP000292052">
    <property type="component" value="Unassembled WGS sequence"/>
</dbReference>
<accession>A0A482VI21</accession>
<keyword evidence="6 8" id="KW-0472">Membrane</keyword>
<dbReference type="GO" id="GO:0005737">
    <property type="term" value="C:cytoplasm"/>
    <property type="evidence" value="ECO:0007669"/>
    <property type="project" value="TreeGrafter"/>
</dbReference>
<keyword evidence="7" id="KW-0325">Glycoprotein</keyword>
<evidence type="ECO:0000256" key="5">
    <source>
        <dbReference type="ARBA" id="ARBA00022989"/>
    </source>
</evidence>
<comment type="subcellular location">
    <subcellularLocation>
        <location evidence="1">Cell membrane</location>
    </subcellularLocation>
</comment>
<evidence type="ECO:0000313" key="10">
    <source>
        <dbReference type="Proteomes" id="UP000292052"/>
    </source>
</evidence>
<dbReference type="AlphaFoldDB" id="A0A482VI21"/>
<evidence type="ECO:0000256" key="4">
    <source>
        <dbReference type="ARBA" id="ARBA00022692"/>
    </source>
</evidence>
<dbReference type="EMBL" id="QDEB01098703">
    <property type="protein sequence ID" value="RZC32229.1"/>
    <property type="molecule type" value="Genomic_DNA"/>
</dbReference>
<dbReference type="OrthoDB" id="18585at2759"/>
<name>A0A482VI21_ASBVE</name>
<feature type="non-terminal residue" evidence="9">
    <location>
        <position position="1"/>
    </location>
</feature>
<dbReference type="PRINTS" id="PR01609">
    <property type="entry name" value="CD36FAMILY"/>
</dbReference>
<evidence type="ECO:0000256" key="6">
    <source>
        <dbReference type="ARBA" id="ARBA00023136"/>
    </source>
</evidence>
<dbReference type="PANTHER" id="PTHR11923:SF88">
    <property type="entry name" value="DEBRIS BUSTER, ISOFORM D"/>
    <property type="match status" value="1"/>
</dbReference>
<sequence>TLSAQSNSLGYFVQKAISLLLSRFKPFVTITADELVFGYDDNLVTLAHNFYPRRKRPMSKMGLLINRNGTLTEVHNIYTGTTGMQDFGLLEKLNGFDKLPYWEEPPCNMLRASEGSFFPPRYYTKADVLNVYDKDLCRTMPLQYRGPVTKHGISADLYTPVDSMLETVRNEPDNKCYCPGNNFCPPKGLQNISPCQFDAPVYLSFPHFLEADPSLIEPFEGLNPNKEKHQSYFKIQPRLGVPIEGKVRLQLNLKVDQAPNVAPVANFPSIIYPIMWLEEGVDDLSPSIRRWIYLATTFADVACPLMTYGFIFLGTCILIGVFINAYKSLVFTKETIEIGMKSLRKRGSYYAAHPRLITRRETYTLLDFNDGIDV</sequence>
<protein>
    <submittedName>
        <fullName evidence="9">Scavenger receptor class B member 1</fullName>
    </submittedName>
</protein>
<reference evidence="9 10" key="1">
    <citation type="submission" date="2017-03" db="EMBL/GenBank/DDBJ databases">
        <title>Genome of the blue death feigning beetle - Asbolus verrucosus.</title>
        <authorList>
            <person name="Rider S.D."/>
        </authorList>
    </citation>
    <scope>NUCLEOTIDE SEQUENCE [LARGE SCALE GENOMIC DNA]</scope>
    <source>
        <strain evidence="9">Butters</strain>
        <tissue evidence="9">Head and leg muscle</tissue>
    </source>
</reference>
<evidence type="ECO:0000256" key="2">
    <source>
        <dbReference type="ARBA" id="ARBA00010532"/>
    </source>
</evidence>
<dbReference type="Pfam" id="PF01130">
    <property type="entry name" value="CD36"/>
    <property type="match status" value="1"/>
</dbReference>
<comment type="similarity">
    <text evidence="2">Belongs to the CD36 family.</text>
</comment>
<keyword evidence="4 8" id="KW-0812">Transmembrane</keyword>
<feature type="transmembrane region" description="Helical" evidence="8">
    <location>
        <begin position="305"/>
        <end position="326"/>
    </location>
</feature>
<evidence type="ECO:0000256" key="8">
    <source>
        <dbReference type="SAM" id="Phobius"/>
    </source>
</evidence>
<dbReference type="InterPro" id="IPR002159">
    <property type="entry name" value="CD36_fam"/>
</dbReference>
<evidence type="ECO:0000313" key="9">
    <source>
        <dbReference type="EMBL" id="RZC32229.1"/>
    </source>
</evidence>
<dbReference type="GO" id="GO:0005886">
    <property type="term" value="C:plasma membrane"/>
    <property type="evidence" value="ECO:0007669"/>
    <property type="project" value="UniProtKB-SubCell"/>
</dbReference>
<comment type="caution">
    <text evidence="9">The sequence shown here is derived from an EMBL/GenBank/DDBJ whole genome shotgun (WGS) entry which is preliminary data.</text>
</comment>
<gene>
    <name evidence="9" type="ORF">BDFB_004467</name>
</gene>
<dbReference type="PANTHER" id="PTHR11923">
    <property type="entry name" value="SCAVENGER RECEPTOR CLASS B TYPE-1 SR-B1"/>
    <property type="match status" value="1"/>
</dbReference>
<keyword evidence="5 8" id="KW-1133">Transmembrane helix</keyword>
<organism evidence="9 10">
    <name type="scientific">Asbolus verrucosus</name>
    <name type="common">Desert ironclad beetle</name>
    <dbReference type="NCBI Taxonomy" id="1661398"/>
    <lineage>
        <taxon>Eukaryota</taxon>
        <taxon>Metazoa</taxon>
        <taxon>Ecdysozoa</taxon>
        <taxon>Arthropoda</taxon>
        <taxon>Hexapoda</taxon>
        <taxon>Insecta</taxon>
        <taxon>Pterygota</taxon>
        <taxon>Neoptera</taxon>
        <taxon>Endopterygota</taxon>
        <taxon>Coleoptera</taxon>
        <taxon>Polyphaga</taxon>
        <taxon>Cucujiformia</taxon>
        <taxon>Tenebrionidae</taxon>
        <taxon>Pimeliinae</taxon>
        <taxon>Asbolus</taxon>
    </lineage>
</organism>
<evidence type="ECO:0000256" key="1">
    <source>
        <dbReference type="ARBA" id="ARBA00004236"/>
    </source>
</evidence>